<keyword evidence="1" id="KW-0472">Membrane</keyword>
<keyword evidence="1" id="KW-1133">Transmembrane helix</keyword>
<feature type="transmembrane region" description="Helical" evidence="1">
    <location>
        <begin position="20"/>
        <end position="39"/>
    </location>
</feature>
<evidence type="ECO:0000256" key="1">
    <source>
        <dbReference type="SAM" id="Phobius"/>
    </source>
</evidence>
<name>A0A2S9T106_9BACT</name>
<comment type="caution">
    <text evidence="2">The sequence shown here is derived from an EMBL/GenBank/DDBJ whole genome shotgun (WGS) entry which is preliminary data.</text>
</comment>
<dbReference type="AlphaFoldDB" id="A0A2S9T106"/>
<accession>A0A2S9T106</accession>
<evidence type="ECO:0000313" key="3">
    <source>
        <dbReference type="Proteomes" id="UP000238281"/>
    </source>
</evidence>
<proteinExistence type="predicted"/>
<dbReference type="EMBL" id="NXGE01000011">
    <property type="protein sequence ID" value="PRM92525.1"/>
    <property type="molecule type" value="Genomic_DNA"/>
</dbReference>
<gene>
    <name evidence="2" type="ORF">CJ673_10585</name>
</gene>
<dbReference type="Proteomes" id="UP000238281">
    <property type="component" value="Unassembled WGS sequence"/>
</dbReference>
<organism evidence="2 3">
    <name type="scientific">Aliarcobacter cryaerophilus</name>
    <dbReference type="NCBI Taxonomy" id="28198"/>
    <lineage>
        <taxon>Bacteria</taxon>
        <taxon>Pseudomonadati</taxon>
        <taxon>Campylobacterota</taxon>
        <taxon>Epsilonproteobacteria</taxon>
        <taxon>Campylobacterales</taxon>
        <taxon>Arcobacteraceae</taxon>
        <taxon>Aliarcobacter</taxon>
    </lineage>
</organism>
<protein>
    <submittedName>
        <fullName evidence="2">Uncharacterized protein</fullName>
    </submittedName>
</protein>
<dbReference type="RefSeq" id="WP_105916129.1">
    <property type="nucleotide sequence ID" value="NZ_NXGE01000011.1"/>
</dbReference>
<sequence>MVLQMNQNRLDKYSKTNEKIVPWTLFIIFLISIPILYILSIEKVRDDITNDFNSNKTIICKVHDIKIEVSKSDGWIIDDSYKFVKGPTKLIISRCETKE</sequence>
<evidence type="ECO:0000313" key="2">
    <source>
        <dbReference type="EMBL" id="PRM92525.1"/>
    </source>
</evidence>
<keyword evidence="1" id="KW-0812">Transmembrane</keyword>
<reference evidence="2 3" key="1">
    <citation type="submission" date="2017-09" db="EMBL/GenBank/DDBJ databases">
        <title>Reassesment of A. cryaerophilus.</title>
        <authorList>
            <person name="Perez-Cataluna A."/>
            <person name="Collado L."/>
            <person name="Salgado O."/>
            <person name="Lefinanco V."/>
            <person name="Figueras M.J."/>
        </authorList>
    </citation>
    <scope>NUCLEOTIDE SEQUENCE [LARGE SCALE GENOMIC DNA]</scope>
    <source>
        <strain evidence="2 3">LMG 10210</strain>
    </source>
</reference>